<dbReference type="EMBL" id="JBHTJN010000011">
    <property type="protein sequence ID" value="MFD0966341.1"/>
    <property type="molecule type" value="Genomic_DNA"/>
</dbReference>
<gene>
    <name evidence="2" type="ORF">ACFQ02_05710</name>
</gene>
<dbReference type="SUPFAM" id="SSF56655">
    <property type="entry name" value="Carbohydrate phosphatase"/>
    <property type="match status" value="1"/>
</dbReference>
<comment type="caution">
    <text evidence="2">The sequence shown here is derived from an EMBL/GenBank/DDBJ whole genome shotgun (WGS) entry which is preliminary data.</text>
</comment>
<dbReference type="PRINTS" id="PR00377">
    <property type="entry name" value="IMPHPHTASES"/>
</dbReference>
<sequence>MDIEIKRRYEFCRQLIQNVVKTALSFYLNQYSLETQYKQGEKLDLVSIANRTVENEIKTALKEYFPNDNFLDEESSVTDLDRGFCWFVDPIDGTNSFLLKNLS</sequence>
<evidence type="ECO:0000313" key="2">
    <source>
        <dbReference type="EMBL" id="MFD0966341.1"/>
    </source>
</evidence>
<evidence type="ECO:0000313" key="3">
    <source>
        <dbReference type="Proteomes" id="UP001596996"/>
    </source>
</evidence>
<keyword evidence="3" id="KW-1185">Reference proteome</keyword>
<name>A0ABW3I9M1_9PAST</name>
<protein>
    <submittedName>
        <fullName evidence="2">Inositol monophosphatase family protein</fullName>
    </submittedName>
</protein>
<proteinExistence type="inferred from homology"/>
<dbReference type="PANTHER" id="PTHR20854">
    <property type="entry name" value="INOSITOL MONOPHOSPHATASE"/>
    <property type="match status" value="1"/>
</dbReference>
<dbReference type="InterPro" id="IPR000760">
    <property type="entry name" value="Inositol_monophosphatase-like"/>
</dbReference>
<dbReference type="Proteomes" id="UP001596996">
    <property type="component" value="Unassembled WGS sequence"/>
</dbReference>
<comment type="similarity">
    <text evidence="1">Belongs to the inositol monophosphatase superfamily.</text>
</comment>
<organism evidence="2 3">
    <name type="scientific">Seminibacterium arietis</name>
    <dbReference type="NCBI Taxonomy" id="1173502"/>
    <lineage>
        <taxon>Bacteria</taxon>
        <taxon>Pseudomonadati</taxon>
        <taxon>Pseudomonadota</taxon>
        <taxon>Gammaproteobacteria</taxon>
        <taxon>Pasteurellales</taxon>
        <taxon>Pasteurellaceae</taxon>
        <taxon>Seminibacterium</taxon>
    </lineage>
</organism>
<evidence type="ECO:0000256" key="1">
    <source>
        <dbReference type="ARBA" id="ARBA00009759"/>
    </source>
</evidence>
<dbReference type="Gene3D" id="3.30.540.10">
    <property type="entry name" value="Fructose-1,6-Bisphosphatase, subunit A, domain 1"/>
    <property type="match status" value="1"/>
</dbReference>
<dbReference type="PANTHER" id="PTHR20854:SF4">
    <property type="entry name" value="INOSITOL-1-MONOPHOSPHATASE-RELATED"/>
    <property type="match status" value="1"/>
</dbReference>
<accession>A0ABW3I9M1</accession>
<dbReference type="Pfam" id="PF00459">
    <property type="entry name" value="Inositol_P"/>
    <property type="match status" value="1"/>
</dbReference>
<reference evidence="3" key="1">
    <citation type="journal article" date="2019" name="Int. J. Syst. Evol. Microbiol.">
        <title>The Global Catalogue of Microorganisms (GCM) 10K type strain sequencing project: providing services to taxonomists for standard genome sequencing and annotation.</title>
        <authorList>
            <consortium name="The Broad Institute Genomics Platform"/>
            <consortium name="The Broad Institute Genome Sequencing Center for Infectious Disease"/>
            <person name="Wu L."/>
            <person name="Ma J."/>
        </authorList>
    </citation>
    <scope>NUCLEOTIDE SEQUENCE [LARGE SCALE GENOMIC DNA]</scope>
    <source>
        <strain evidence="3">CCUG 61707</strain>
    </source>
</reference>
<dbReference type="RefSeq" id="WP_380820418.1">
    <property type="nucleotide sequence ID" value="NZ_JBHTJN010000011.1"/>
</dbReference>